<dbReference type="InterPro" id="IPR013708">
    <property type="entry name" value="Shikimate_DH-bd_N"/>
</dbReference>
<proteinExistence type="inferred from homology"/>
<feature type="binding site" evidence="8">
    <location>
        <position position="254"/>
    </location>
    <ligand>
        <name>NADP(+)</name>
        <dbReference type="ChEBI" id="CHEBI:58349"/>
    </ligand>
</feature>
<comment type="function">
    <text evidence="8">Involved in the biosynthesis of the chorismate, which leads to the biosynthesis of aromatic amino acids. Catalyzes the reversible NADPH linked reduction of 3-dehydroshikimate (DHSA) to yield shikimate (SA).</text>
</comment>
<gene>
    <name evidence="8" type="primary">aroE</name>
    <name evidence="12" type="ORF">ACFQ03_20245</name>
</gene>
<protein>
    <recommendedName>
        <fullName evidence="2 8">Shikimate dehydrogenase (NADP(+))</fullName>
        <shortName evidence="8">SDH</shortName>
        <ecNumber evidence="2 8">1.1.1.25</ecNumber>
    </recommendedName>
</protein>
<dbReference type="NCBIfam" id="NF001319">
    <property type="entry name" value="PRK00258.3-3"/>
    <property type="match status" value="1"/>
</dbReference>
<evidence type="ECO:0000256" key="6">
    <source>
        <dbReference type="ARBA" id="ARBA00023141"/>
    </source>
</evidence>
<dbReference type="InterPro" id="IPR036291">
    <property type="entry name" value="NAD(P)-bd_dom_sf"/>
</dbReference>
<dbReference type="HAMAP" id="MF_00222">
    <property type="entry name" value="Shikimate_DH_AroE"/>
    <property type="match status" value="1"/>
</dbReference>
<feature type="binding site" evidence="8">
    <location>
        <position position="114"/>
    </location>
    <ligand>
        <name>shikimate</name>
        <dbReference type="ChEBI" id="CHEBI:36208"/>
    </ligand>
</feature>
<dbReference type="InterPro" id="IPR006151">
    <property type="entry name" value="Shikm_DH/Glu-tRNA_Rdtase"/>
</dbReference>
<accession>A0ABW3DGT7</accession>
<name>A0ABW3DGT7_9BACL</name>
<dbReference type="PANTHER" id="PTHR21089:SF1">
    <property type="entry name" value="BIFUNCTIONAL 3-DEHYDROQUINATE DEHYDRATASE_SHIKIMATE DEHYDROGENASE, CHLOROPLASTIC"/>
    <property type="match status" value="1"/>
</dbReference>
<feature type="domain" description="Shikimate dehydrogenase substrate binding N-terminal" evidence="10">
    <location>
        <begin position="19"/>
        <end position="101"/>
    </location>
</feature>
<dbReference type="NCBIfam" id="TIGR00507">
    <property type="entry name" value="aroE"/>
    <property type="match status" value="1"/>
</dbReference>
<feature type="binding site" evidence="8">
    <location>
        <position position="99"/>
    </location>
    <ligand>
        <name>shikimate</name>
        <dbReference type="ChEBI" id="CHEBI:36208"/>
    </ligand>
</feature>
<dbReference type="CDD" id="cd01065">
    <property type="entry name" value="NAD_bind_Shikimate_DH"/>
    <property type="match status" value="1"/>
</dbReference>
<evidence type="ECO:0000259" key="10">
    <source>
        <dbReference type="Pfam" id="PF08501"/>
    </source>
</evidence>
<dbReference type="InterPro" id="IPR046346">
    <property type="entry name" value="Aminoacid_DH-like_N_sf"/>
</dbReference>
<feature type="binding site" evidence="8">
    <location>
        <begin position="27"/>
        <end position="29"/>
    </location>
    <ligand>
        <name>shikimate</name>
        <dbReference type="ChEBI" id="CHEBI:36208"/>
    </ligand>
</feature>
<dbReference type="Pfam" id="PF18317">
    <property type="entry name" value="SDH_C"/>
    <property type="match status" value="1"/>
</dbReference>
<keyword evidence="5 8" id="KW-0560">Oxidoreductase</keyword>
<dbReference type="InterPro" id="IPR041121">
    <property type="entry name" value="SDH_C"/>
</dbReference>
<keyword evidence="6 8" id="KW-0057">Aromatic amino acid biosynthesis</keyword>
<dbReference type="PANTHER" id="PTHR21089">
    <property type="entry name" value="SHIKIMATE DEHYDROGENASE"/>
    <property type="match status" value="1"/>
</dbReference>
<comment type="similarity">
    <text evidence="8">Belongs to the shikimate dehydrogenase family.</text>
</comment>
<feature type="domain" description="Quinate/shikimate 5-dehydrogenase/glutamyl-tRNA reductase" evidence="9">
    <location>
        <begin position="129"/>
        <end position="205"/>
    </location>
</feature>
<reference evidence="13" key="1">
    <citation type="journal article" date="2019" name="Int. J. Syst. Evol. Microbiol.">
        <title>The Global Catalogue of Microorganisms (GCM) 10K type strain sequencing project: providing services to taxonomists for standard genome sequencing and annotation.</title>
        <authorList>
            <consortium name="The Broad Institute Genomics Platform"/>
            <consortium name="The Broad Institute Genome Sequencing Center for Infectious Disease"/>
            <person name="Wu L."/>
            <person name="Ma J."/>
        </authorList>
    </citation>
    <scope>NUCLEOTIDE SEQUENCE [LARGE SCALE GENOMIC DNA]</scope>
    <source>
        <strain evidence="13">CCUG 57263</strain>
    </source>
</reference>
<dbReference type="SUPFAM" id="SSF51735">
    <property type="entry name" value="NAD(P)-binding Rossmann-fold domains"/>
    <property type="match status" value="1"/>
</dbReference>
<keyword evidence="4 8" id="KW-0521">NADP</keyword>
<dbReference type="GO" id="GO:0004764">
    <property type="term" value="F:shikimate 3-dehydrogenase (NADP+) activity"/>
    <property type="evidence" value="ECO:0007669"/>
    <property type="project" value="UniProtKB-EC"/>
</dbReference>
<evidence type="ECO:0000256" key="8">
    <source>
        <dbReference type="HAMAP-Rule" id="MF_00222"/>
    </source>
</evidence>
<feature type="binding site" evidence="8">
    <location>
        <position position="261"/>
    </location>
    <ligand>
        <name>shikimate</name>
        <dbReference type="ChEBI" id="CHEBI:36208"/>
    </ligand>
</feature>
<feature type="binding site" evidence="8">
    <location>
        <position position="233"/>
    </location>
    <ligand>
        <name>shikimate</name>
        <dbReference type="ChEBI" id="CHEBI:36208"/>
    </ligand>
</feature>
<keyword evidence="3 8" id="KW-0028">Amino-acid biosynthesis</keyword>
<dbReference type="InterPro" id="IPR022893">
    <property type="entry name" value="Shikimate_DH_fam"/>
</dbReference>
<feature type="binding site" evidence="8">
    <location>
        <begin position="139"/>
        <end position="143"/>
    </location>
    <ligand>
        <name>NADP(+)</name>
        <dbReference type="ChEBI" id="CHEBI:58349"/>
    </ligand>
</feature>
<evidence type="ECO:0000259" key="9">
    <source>
        <dbReference type="Pfam" id="PF01488"/>
    </source>
</evidence>
<sequence>MSAVVGTGGIDTATVMYGVFGDPVAHSKSPLMLNRAFEVAGINAAYAAFHIRPGTLQDAVRGIRALGFRGVNVTIPHKLEVIDYLDEIDEHARAIGAVNTIVNAEGKLKGYNTDGIGYVRSLKEEAGFDIQGKTVILLGAGGAARGIGYALAKEGASRIIVANRTVSKAEELASYLDGFTRSEGIGLDAVKSRIHEAELLVHTTKVGMHPKVEDIPIEPELIHPGLLVSDIVYNPLETRLLREAKARGASVHGGLGMFIYQGAYAFEYWTGQPAPVEAMRAVVQRSLSPE</sequence>
<feature type="binding site" evidence="8">
    <location>
        <begin position="163"/>
        <end position="168"/>
    </location>
    <ligand>
        <name>NADP(+)</name>
        <dbReference type="ChEBI" id="CHEBI:58349"/>
    </ligand>
</feature>
<evidence type="ECO:0000256" key="4">
    <source>
        <dbReference type="ARBA" id="ARBA00022857"/>
    </source>
</evidence>
<evidence type="ECO:0000313" key="12">
    <source>
        <dbReference type="EMBL" id="MFD0871474.1"/>
    </source>
</evidence>
<feature type="binding site" evidence="8">
    <location>
        <position position="90"/>
    </location>
    <ligand>
        <name>NADP(+)</name>
        <dbReference type="ChEBI" id="CHEBI:58349"/>
    </ligand>
</feature>
<dbReference type="RefSeq" id="WP_379290511.1">
    <property type="nucleotide sequence ID" value="NZ_JBHTIU010000081.1"/>
</dbReference>
<evidence type="ECO:0000256" key="7">
    <source>
        <dbReference type="ARBA" id="ARBA00049442"/>
    </source>
</evidence>
<dbReference type="Proteomes" id="UP001597120">
    <property type="component" value="Unassembled WGS sequence"/>
</dbReference>
<dbReference type="Gene3D" id="3.40.50.10860">
    <property type="entry name" value="Leucine Dehydrogenase, chain A, domain 1"/>
    <property type="match status" value="1"/>
</dbReference>
<keyword evidence="13" id="KW-1185">Reference proteome</keyword>
<dbReference type="Pfam" id="PF08501">
    <property type="entry name" value="Shikimate_dh_N"/>
    <property type="match status" value="1"/>
</dbReference>
<dbReference type="SUPFAM" id="SSF53223">
    <property type="entry name" value="Aminoacid dehydrogenase-like, N-terminal domain"/>
    <property type="match status" value="1"/>
</dbReference>
<organism evidence="12 13">
    <name type="scientific">Paenibacillus residui</name>
    <dbReference type="NCBI Taxonomy" id="629724"/>
    <lineage>
        <taxon>Bacteria</taxon>
        <taxon>Bacillati</taxon>
        <taxon>Bacillota</taxon>
        <taxon>Bacilli</taxon>
        <taxon>Bacillales</taxon>
        <taxon>Paenibacillaceae</taxon>
        <taxon>Paenibacillus</taxon>
    </lineage>
</organism>
<feature type="domain" description="SDH C-terminal" evidence="11">
    <location>
        <begin position="254"/>
        <end position="284"/>
    </location>
</feature>
<comment type="catalytic activity">
    <reaction evidence="7 8">
        <text>shikimate + NADP(+) = 3-dehydroshikimate + NADPH + H(+)</text>
        <dbReference type="Rhea" id="RHEA:17737"/>
        <dbReference type="ChEBI" id="CHEBI:15378"/>
        <dbReference type="ChEBI" id="CHEBI:16630"/>
        <dbReference type="ChEBI" id="CHEBI:36208"/>
        <dbReference type="ChEBI" id="CHEBI:57783"/>
        <dbReference type="ChEBI" id="CHEBI:58349"/>
        <dbReference type="EC" id="1.1.1.25"/>
    </reaction>
</comment>
<feature type="active site" description="Proton acceptor" evidence="8">
    <location>
        <position position="78"/>
    </location>
</feature>
<comment type="pathway">
    <text evidence="1 8">Metabolic intermediate biosynthesis; chorismate biosynthesis; chorismate from D-erythrose 4-phosphate and phosphoenolpyruvate: step 4/7.</text>
</comment>
<evidence type="ECO:0000256" key="2">
    <source>
        <dbReference type="ARBA" id="ARBA00012962"/>
    </source>
</evidence>
<dbReference type="Pfam" id="PF01488">
    <property type="entry name" value="Shikimate_DH"/>
    <property type="match status" value="1"/>
</dbReference>
<comment type="subunit">
    <text evidence="8">Homodimer.</text>
</comment>
<evidence type="ECO:0000259" key="11">
    <source>
        <dbReference type="Pfam" id="PF18317"/>
    </source>
</evidence>
<dbReference type="Gene3D" id="3.40.50.720">
    <property type="entry name" value="NAD(P)-binding Rossmann-like Domain"/>
    <property type="match status" value="1"/>
</dbReference>
<comment type="caution">
    <text evidence="12">The sequence shown here is derived from an EMBL/GenBank/DDBJ whole genome shotgun (WGS) entry which is preliminary data.</text>
</comment>
<dbReference type="EMBL" id="JBHTIU010000081">
    <property type="protein sequence ID" value="MFD0871474.1"/>
    <property type="molecule type" value="Genomic_DNA"/>
</dbReference>
<evidence type="ECO:0000256" key="3">
    <source>
        <dbReference type="ARBA" id="ARBA00022605"/>
    </source>
</evidence>
<feature type="binding site" evidence="8">
    <location>
        <position position="231"/>
    </location>
    <ligand>
        <name>NADP(+)</name>
        <dbReference type="ChEBI" id="CHEBI:58349"/>
    </ligand>
</feature>
<dbReference type="InterPro" id="IPR011342">
    <property type="entry name" value="Shikimate_DH"/>
</dbReference>
<evidence type="ECO:0000256" key="5">
    <source>
        <dbReference type="ARBA" id="ARBA00023002"/>
    </source>
</evidence>
<feature type="binding site" evidence="8">
    <location>
        <position position="74"/>
    </location>
    <ligand>
        <name>shikimate</name>
        <dbReference type="ChEBI" id="CHEBI:36208"/>
    </ligand>
</feature>
<evidence type="ECO:0000313" key="13">
    <source>
        <dbReference type="Proteomes" id="UP001597120"/>
    </source>
</evidence>
<evidence type="ECO:0000256" key="1">
    <source>
        <dbReference type="ARBA" id="ARBA00004871"/>
    </source>
</evidence>
<dbReference type="EC" id="1.1.1.25" evidence="2 8"/>